<feature type="domain" description="ESF1 RRM" evidence="2">
    <location>
        <begin position="208"/>
        <end position="326"/>
    </location>
</feature>
<dbReference type="PANTHER" id="PTHR12202">
    <property type="entry name" value="ESF1 HOMOLOG"/>
    <property type="match status" value="1"/>
</dbReference>
<comment type="caution">
    <text evidence="3">The sequence shown here is derived from an EMBL/GenBank/DDBJ whole genome shotgun (WGS) entry which is preliminary data.</text>
</comment>
<accession>A0A9W9ZEY2</accession>
<evidence type="ECO:0000313" key="4">
    <source>
        <dbReference type="Proteomes" id="UP001163046"/>
    </source>
</evidence>
<evidence type="ECO:0000256" key="1">
    <source>
        <dbReference type="SAM" id="MobiDB-lite"/>
    </source>
</evidence>
<name>A0A9W9ZEY2_9CNID</name>
<dbReference type="InterPro" id="IPR039754">
    <property type="entry name" value="Esf1"/>
</dbReference>
<dbReference type="Pfam" id="PF25121">
    <property type="entry name" value="RRM_ESF1"/>
    <property type="match status" value="1"/>
</dbReference>
<dbReference type="GO" id="GO:0006364">
    <property type="term" value="P:rRNA processing"/>
    <property type="evidence" value="ECO:0007669"/>
    <property type="project" value="InterPro"/>
</dbReference>
<dbReference type="EMBL" id="MU826353">
    <property type="protein sequence ID" value="KAJ7380446.1"/>
    <property type="molecule type" value="Genomic_DNA"/>
</dbReference>
<gene>
    <name evidence="3" type="primary">ESF1_2</name>
    <name evidence="3" type="ORF">OS493_008904</name>
</gene>
<feature type="compositionally biased region" description="Basic and acidic residues" evidence="1">
    <location>
        <begin position="1"/>
        <end position="16"/>
    </location>
</feature>
<protein>
    <submittedName>
        <fullName evidence="3">Pre-rRNA-processing protein esf1</fullName>
    </submittedName>
</protein>
<dbReference type="PANTHER" id="PTHR12202:SF0">
    <property type="entry name" value="ESF1 HOMOLOG"/>
    <property type="match status" value="1"/>
</dbReference>
<reference evidence="3" key="1">
    <citation type="submission" date="2023-01" db="EMBL/GenBank/DDBJ databases">
        <title>Genome assembly of the deep-sea coral Lophelia pertusa.</title>
        <authorList>
            <person name="Herrera S."/>
            <person name="Cordes E."/>
        </authorList>
    </citation>
    <scope>NUCLEOTIDE SEQUENCE</scope>
    <source>
        <strain evidence="3">USNM1676648</strain>
        <tissue evidence="3">Polyp</tissue>
    </source>
</reference>
<dbReference type="OrthoDB" id="431825at2759"/>
<dbReference type="GO" id="GO:0003723">
    <property type="term" value="F:RNA binding"/>
    <property type="evidence" value="ECO:0007669"/>
    <property type="project" value="TreeGrafter"/>
</dbReference>
<feature type="region of interest" description="Disordered" evidence="1">
    <location>
        <begin position="48"/>
        <end position="178"/>
    </location>
</feature>
<dbReference type="AlphaFoldDB" id="A0A9W9ZEY2"/>
<proteinExistence type="predicted"/>
<sequence>MEADQRFARVAQDPRFKKIPRKERKLKIDGRFQKMFTDQNFTTKYFVDKRGSKVEKTSTEDLHKFYEMSDESEKEEDEQELQIEKKIHQDSGGKHDVKSKARKEENIKKDSKKVKNKLIKKPHSDEDESADEITSNVKQTKQTKGRHKDGSHMSSEEEVDISRGEGDMQSSSDEEDEENLRLEINKEDIEHPWGEMDVSTKTTENASRRLAVCNLDWDRVTATDLFVLFNSFKPRDGVIESVKIYPSQYGLEQMGKEEYQGPVELKDDDSENEELADSKNTEGSEFSMEKLRQYQLNRLKYYYAVMECNSTATAEVLYEECDGTEF</sequence>
<feature type="compositionally biased region" description="Acidic residues" evidence="1">
    <location>
        <begin position="68"/>
        <end position="81"/>
    </location>
</feature>
<evidence type="ECO:0000259" key="2">
    <source>
        <dbReference type="Pfam" id="PF25121"/>
    </source>
</evidence>
<dbReference type="InterPro" id="IPR056750">
    <property type="entry name" value="RRM_ESF1"/>
</dbReference>
<feature type="region of interest" description="Disordered" evidence="1">
    <location>
        <begin position="1"/>
        <end position="24"/>
    </location>
</feature>
<dbReference type="Proteomes" id="UP001163046">
    <property type="component" value="Unassembled WGS sequence"/>
</dbReference>
<feature type="compositionally biased region" description="Basic and acidic residues" evidence="1">
    <location>
        <begin position="148"/>
        <end position="166"/>
    </location>
</feature>
<feature type="compositionally biased region" description="Basic and acidic residues" evidence="1">
    <location>
        <begin position="48"/>
        <end position="67"/>
    </location>
</feature>
<organism evidence="3 4">
    <name type="scientific">Desmophyllum pertusum</name>
    <dbReference type="NCBI Taxonomy" id="174260"/>
    <lineage>
        <taxon>Eukaryota</taxon>
        <taxon>Metazoa</taxon>
        <taxon>Cnidaria</taxon>
        <taxon>Anthozoa</taxon>
        <taxon>Hexacorallia</taxon>
        <taxon>Scleractinia</taxon>
        <taxon>Caryophylliina</taxon>
        <taxon>Caryophylliidae</taxon>
        <taxon>Desmophyllum</taxon>
    </lineage>
</organism>
<feature type="compositionally biased region" description="Basic residues" evidence="1">
    <location>
        <begin position="110"/>
        <end position="121"/>
    </location>
</feature>
<evidence type="ECO:0000313" key="3">
    <source>
        <dbReference type="EMBL" id="KAJ7380446.1"/>
    </source>
</evidence>
<keyword evidence="4" id="KW-1185">Reference proteome</keyword>
<feature type="compositionally biased region" description="Basic and acidic residues" evidence="1">
    <location>
        <begin position="82"/>
        <end position="109"/>
    </location>
</feature>